<sequence length="223" mass="23970">MPENDSGAVIGAGGRAVIDATVTGPGTSNATGTDNRLNNKRTSSTAISDSDSEDRGSGPPKWHWQRKKPNLNTETCTMKVSRRENASGVCGARLPPDEIGKMTRCRSCRAKGRNYKKISDNNIRGVRKHESLRKAGDEDCDEEKGDPARRLWSRTNRASDDSDNADPDGLNDGISANGEYSRTVEITVVRGVDATAIVIHNGCAEGCVVGNNIKLKGMITARI</sequence>
<evidence type="ECO:0000313" key="2">
    <source>
        <dbReference type="EMBL" id="KZP23216.1"/>
    </source>
</evidence>
<protein>
    <submittedName>
        <fullName evidence="2">Uncharacterized protein</fullName>
    </submittedName>
</protein>
<dbReference type="AlphaFoldDB" id="A0A166LQH0"/>
<gene>
    <name evidence="2" type="ORF">FIBSPDRAFT_889836</name>
</gene>
<feature type="compositionally biased region" description="Polar residues" evidence="1">
    <location>
        <begin position="24"/>
        <end position="49"/>
    </location>
</feature>
<accession>A0A166LQH0</accession>
<dbReference type="EMBL" id="KV417534">
    <property type="protein sequence ID" value="KZP23216.1"/>
    <property type="molecule type" value="Genomic_DNA"/>
</dbReference>
<proteinExistence type="predicted"/>
<name>A0A166LQH0_9AGAM</name>
<organism evidence="2">
    <name type="scientific">Athelia psychrophila</name>
    <dbReference type="NCBI Taxonomy" id="1759441"/>
    <lineage>
        <taxon>Eukaryota</taxon>
        <taxon>Fungi</taxon>
        <taxon>Dikarya</taxon>
        <taxon>Basidiomycota</taxon>
        <taxon>Agaricomycotina</taxon>
        <taxon>Agaricomycetes</taxon>
        <taxon>Agaricomycetidae</taxon>
        <taxon>Atheliales</taxon>
        <taxon>Atheliaceae</taxon>
        <taxon>Athelia</taxon>
    </lineage>
</organism>
<evidence type="ECO:0000256" key="1">
    <source>
        <dbReference type="SAM" id="MobiDB-lite"/>
    </source>
</evidence>
<feature type="region of interest" description="Disordered" evidence="1">
    <location>
        <begin position="130"/>
        <end position="176"/>
    </location>
</feature>
<reference evidence="2" key="1">
    <citation type="journal article" date="2016" name="Mol. Biol. Evol.">
        <title>Comparative Genomics of Early-Diverging Mushroom-Forming Fungi Provides Insights into the Origins of Lignocellulose Decay Capabilities.</title>
        <authorList>
            <person name="Nagy L.G."/>
            <person name="Riley R."/>
            <person name="Tritt A."/>
            <person name="Adam C."/>
            <person name="Daum C."/>
            <person name="Floudas D."/>
            <person name="Sun H."/>
            <person name="Yadav J.S."/>
            <person name="Pangilinan J."/>
            <person name="Larsson K.H."/>
            <person name="Matsuura K."/>
            <person name="Barry K."/>
            <person name="Labutti K."/>
            <person name="Kuo R."/>
            <person name="Ohm R.A."/>
            <person name="Bhattacharya S.S."/>
            <person name="Shirouzu T."/>
            <person name="Yoshinaga Y."/>
            <person name="Martin F.M."/>
            <person name="Grigoriev I.V."/>
            <person name="Hibbett D.S."/>
        </authorList>
    </citation>
    <scope>NUCLEOTIDE SEQUENCE [LARGE SCALE GENOMIC DNA]</scope>
    <source>
        <strain evidence="2">CBS 109695</strain>
    </source>
</reference>
<feature type="region of interest" description="Disordered" evidence="1">
    <location>
        <begin position="1"/>
        <end position="74"/>
    </location>
</feature>